<dbReference type="Proteomes" id="UP000027361">
    <property type="component" value="Unassembled WGS sequence"/>
</dbReference>
<dbReference type="RefSeq" id="XP_013242239.1">
    <property type="nucleotide sequence ID" value="XM_013386785.1"/>
</dbReference>
<dbReference type="AlphaFoldDB" id="A0A066VMN3"/>
<dbReference type="HOGENOM" id="CLU_2814223_0_0_1"/>
<evidence type="ECO:0000313" key="2">
    <source>
        <dbReference type="Proteomes" id="UP000027361"/>
    </source>
</evidence>
<accession>A0A066VMN3</accession>
<name>A0A066VMN3_TILAU</name>
<organism evidence="1 2">
    <name type="scientific">Tilletiaria anomala (strain ATCC 24038 / CBS 436.72 / UBC 951)</name>
    <dbReference type="NCBI Taxonomy" id="1037660"/>
    <lineage>
        <taxon>Eukaryota</taxon>
        <taxon>Fungi</taxon>
        <taxon>Dikarya</taxon>
        <taxon>Basidiomycota</taxon>
        <taxon>Ustilaginomycotina</taxon>
        <taxon>Exobasidiomycetes</taxon>
        <taxon>Georgefischeriales</taxon>
        <taxon>Tilletiariaceae</taxon>
        <taxon>Tilletiaria</taxon>
    </lineage>
</organism>
<dbReference type="InParanoid" id="A0A066VMN3"/>
<evidence type="ECO:0000313" key="1">
    <source>
        <dbReference type="EMBL" id="KDN43002.1"/>
    </source>
</evidence>
<reference evidence="1 2" key="1">
    <citation type="submission" date="2014-05" db="EMBL/GenBank/DDBJ databases">
        <title>Draft genome sequence of a rare smut relative, Tilletiaria anomala UBC 951.</title>
        <authorList>
            <consortium name="DOE Joint Genome Institute"/>
            <person name="Toome M."/>
            <person name="Kuo A."/>
            <person name="Henrissat B."/>
            <person name="Lipzen A."/>
            <person name="Tritt A."/>
            <person name="Yoshinaga Y."/>
            <person name="Zane M."/>
            <person name="Barry K."/>
            <person name="Grigoriev I.V."/>
            <person name="Spatafora J.W."/>
            <person name="Aimea M.C."/>
        </authorList>
    </citation>
    <scope>NUCLEOTIDE SEQUENCE [LARGE SCALE GENOMIC DNA]</scope>
    <source>
        <strain evidence="1 2">UBC 951</strain>
    </source>
</reference>
<dbReference type="EMBL" id="JMSN01000065">
    <property type="protein sequence ID" value="KDN43002.1"/>
    <property type="molecule type" value="Genomic_DNA"/>
</dbReference>
<proteinExistence type="predicted"/>
<comment type="caution">
    <text evidence="1">The sequence shown here is derived from an EMBL/GenBank/DDBJ whole genome shotgun (WGS) entry which is preliminary data.</text>
</comment>
<protein>
    <submittedName>
        <fullName evidence="1">Uncharacterized protein</fullName>
    </submittedName>
</protein>
<keyword evidence="2" id="KW-1185">Reference proteome</keyword>
<gene>
    <name evidence="1" type="ORF">K437DRAFT_155990</name>
</gene>
<sequence>MGKGRCADRDSALSSSLLCPSDRALMDELGESRTASLRFGVQTGQLVATSSILHPNQHPKRMRRCEG</sequence>
<dbReference type="GeneID" id="25261693"/>